<evidence type="ECO:0000313" key="8">
    <source>
        <dbReference type="EMBL" id="SDB91113.1"/>
    </source>
</evidence>
<dbReference type="GO" id="GO:0042128">
    <property type="term" value="P:nitrate assimilation"/>
    <property type="evidence" value="ECO:0007669"/>
    <property type="project" value="UniProtKB-KW"/>
</dbReference>
<dbReference type="Gene3D" id="2.102.10.10">
    <property type="entry name" value="Rieske [2Fe-2S] iron-sulphur domain"/>
    <property type="match status" value="1"/>
</dbReference>
<dbReference type="OrthoDB" id="3213360at2"/>
<dbReference type="PROSITE" id="PS51300">
    <property type="entry name" value="NIRD"/>
    <property type="match status" value="1"/>
</dbReference>
<sequence>MTLDAAPHALPDADLLASGDRWLPVCALTDLAPERGAVALVDGVQVAVFRLADDTVHAVQQLDPFSGAYVMARGIVGTRGEVPTVASPMYKQVFDLRTGRCLETVGREPVNLSTWPVWVSGGTVYVDRTGGAGGAAAGDTADVAGAA</sequence>
<evidence type="ECO:0000256" key="2">
    <source>
        <dbReference type="ARBA" id="ARBA00022723"/>
    </source>
</evidence>
<dbReference type="InterPro" id="IPR012748">
    <property type="entry name" value="Rieske-like_NirD"/>
</dbReference>
<dbReference type="Proteomes" id="UP000199039">
    <property type="component" value="Unassembled WGS sequence"/>
</dbReference>
<dbReference type="SUPFAM" id="SSF50022">
    <property type="entry name" value="ISP domain"/>
    <property type="match status" value="1"/>
</dbReference>
<dbReference type="PANTHER" id="PTHR40562">
    <property type="match status" value="1"/>
</dbReference>
<evidence type="ECO:0000256" key="5">
    <source>
        <dbReference type="ARBA" id="ARBA00023014"/>
    </source>
</evidence>
<name>A0A1G6HAD3_9MICO</name>
<dbReference type="STRING" id="1814289.SAMN05216410_0862"/>
<evidence type="ECO:0000313" key="9">
    <source>
        <dbReference type="Proteomes" id="UP000199039"/>
    </source>
</evidence>
<dbReference type="GO" id="GO:0016705">
    <property type="term" value="F:oxidoreductase activity, acting on paired donors, with incorporation or reduction of molecular oxygen"/>
    <property type="evidence" value="ECO:0007669"/>
    <property type="project" value="UniProtKB-ARBA"/>
</dbReference>
<feature type="domain" description="Rieske" evidence="7">
    <location>
        <begin position="23"/>
        <end position="126"/>
    </location>
</feature>
<evidence type="ECO:0000256" key="1">
    <source>
        <dbReference type="ARBA" id="ARBA00022714"/>
    </source>
</evidence>
<dbReference type="RefSeq" id="WP_093181040.1">
    <property type="nucleotide sequence ID" value="NZ_FMYH01000001.1"/>
</dbReference>
<dbReference type="GO" id="GO:0046872">
    <property type="term" value="F:metal ion binding"/>
    <property type="evidence" value="ECO:0007669"/>
    <property type="project" value="UniProtKB-KW"/>
</dbReference>
<organism evidence="8 9">
    <name type="scientific">Sanguibacter gelidistatuariae</name>
    <dbReference type="NCBI Taxonomy" id="1814289"/>
    <lineage>
        <taxon>Bacteria</taxon>
        <taxon>Bacillati</taxon>
        <taxon>Actinomycetota</taxon>
        <taxon>Actinomycetes</taxon>
        <taxon>Micrococcales</taxon>
        <taxon>Sanguibacteraceae</taxon>
        <taxon>Sanguibacter</taxon>
    </lineage>
</organism>
<protein>
    <submittedName>
        <fullName evidence="8">Assimilatory nitrite reductase (NAD(P)H) small subunit</fullName>
    </submittedName>
</protein>
<dbReference type="EMBL" id="FMYH01000001">
    <property type="protein sequence ID" value="SDB91113.1"/>
    <property type="molecule type" value="Genomic_DNA"/>
</dbReference>
<dbReference type="GO" id="GO:0004497">
    <property type="term" value="F:monooxygenase activity"/>
    <property type="evidence" value="ECO:0007669"/>
    <property type="project" value="UniProtKB-ARBA"/>
</dbReference>
<evidence type="ECO:0000256" key="6">
    <source>
        <dbReference type="ARBA" id="ARBA00023063"/>
    </source>
</evidence>
<dbReference type="PROSITE" id="PS51296">
    <property type="entry name" value="RIESKE"/>
    <property type="match status" value="1"/>
</dbReference>
<dbReference type="CDD" id="cd03529">
    <property type="entry name" value="Rieske_NirD"/>
    <property type="match status" value="1"/>
</dbReference>
<dbReference type="AlphaFoldDB" id="A0A1G6HAD3"/>
<keyword evidence="3" id="KW-0560">Oxidoreductase</keyword>
<keyword evidence="4" id="KW-0408">Iron</keyword>
<dbReference type="InterPro" id="IPR036922">
    <property type="entry name" value="Rieske_2Fe-2S_sf"/>
</dbReference>
<evidence type="ECO:0000256" key="4">
    <source>
        <dbReference type="ARBA" id="ARBA00023004"/>
    </source>
</evidence>
<gene>
    <name evidence="8" type="ORF">SAMN05216410_0862</name>
</gene>
<dbReference type="NCBIfam" id="TIGR02378">
    <property type="entry name" value="nirD_assim_sml"/>
    <property type="match status" value="1"/>
</dbReference>
<accession>A0A1G6HAD3</accession>
<dbReference type="InterPro" id="IPR017941">
    <property type="entry name" value="Rieske_2Fe-2S"/>
</dbReference>
<dbReference type="InterPro" id="IPR017881">
    <property type="entry name" value="NirD"/>
</dbReference>
<dbReference type="GO" id="GO:0051537">
    <property type="term" value="F:2 iron, 2 sulfur cluster binding"/>
    <property type="evidence" value="ECO:0007669"/>
    <property type="project" value="UniProtKB-KW"/>
</dbReference>
<reference evidence="8 9" key="1">
    <citation type="submission" date="2016-09" db="EMBL/GenBank/DDBJ databases">
        <authorList>
            <person name="Capua I."/>
            <person name="De Benedictis P."/>
            <person name="Joannis T."/>
            <person name="Lombin L.H."/>
            <person name="Cattoli G."/>
        </authorList>
    </citation>
    <scope>NUCLEOTIDE SEQUENCE [LARGE SCALE GENOMIC DNA]</scope>
    <source>
        <strain evidence="8 9">ISLP-3</strain>
    </source>
</reference>
<keyword evidence="6" id="KW-0534">Nitrate assimilation</keyword>
<keyword evidence="5" id="KW-0411">Iron-sulfur</keyword>
<keyword evidence="1" id="KW-0001">2Fe-2S</keyword>
<evidence type="ECO:0000256" key="3">
    <source>
        <dbReference type="ARBA" id="ARBA00023002"/>
    </source>
</evidence>
<keyword evidence="2" id="KW-0479">Metal-binding</keyword>
<keyword evidence="9" id="KW-1185">Reference proteome</keyword>
<dbReference type="GO" id="GO:0008942">
    <property type="term" value="F:nitrite reductase [NAD(P)H] activity"/>
    <property type="evidence" value="ECO:0007669"/>
    <property type="project" value="InterPro"/>
</dbReference>
<dbReference type="PANTHER" id="PTHR40562:SF1">
    <property type="entry name" value="NITRITE REDUCTASE (NADH) SMALL SUBUNIT"/>
    <property type="match status" value="1"/>
</dbReference>
<dbReference type="Pfam" id="PF13806">
    <property type="entry name" value="Rieske_2"/>
    <property type="match status" value="1"/>
</dbReference>
<proteinExistence type="predicted"/>
<evidence type="ECO:0000259" key="7">
    <source>
        <dbReference type="PROSITE" id="PS51296"/>
    </source>
</evidence>